<dbReference type="InterPro" id="IPR013094">
    <property type="entry name" value="AB_hydrolase_3"/>
</dbReference>
<feature type="domain" description="Alpha/beta hydrolase fold-3" evidence="1">
    <location>
        <begin position="73"/>
        <end position="302"/>
    </location>
</feature>
<protein>
    <recommendedName>
        <fullName evidence="1">Alpha/beta hydrolase fold-3 domain-containing protein</fullName>
    </recommendedName>
</protein>
<accession>A0AA38GUZ3</accession>
<dbReference type="EMBL" id="JAHRHJ020000001">
    <property type="protein sequence ID" value="KAH9329596.1"/>
    <property type="molecule type" value="Genomic_DNA"/>
</dbReference>
<dbReference type="GO" id="GO:0016787">
    <property type="term" value="F:hydrolase activity"/>
    <property type="evidence" value="ECO:0007669"/>
    <property type="project" value="InterPro"/>
</dbReference>
<evidence type="ECO:0000313" key="3">
    <source>
        <dbReference type="Proteomes" id="UP000824469"/>
    </source>
</evidence>
<keyword evidence="3" id="KW-1185">Reference proteome</keyword>
<evidence type="ECO:0000313" key="2">
    <source>
        <dbReference type="EMBL" id="KAH9329596.1"/>
    </source>
</evidence>
<evidence type="ECO:0000259" key="1">
    <source>
        <dbReference type="Pfam" id="PF07859"/>
    </source>
</evidence>
<dbReference type="InterPro" id="IPR029058">
    <property type="entry name" value="AB_hydrolase_fold"/>
</dbReference>
<reference evidence="2 3" key="1">
    <citation type="journal article" date="2021" name="Nat. Plants">
        <title>The Taxus genome provides insights into paclitaxel biosynthesis.</title>
        <authorList>
            <person name="Xiong X."/>
            <person name="Gou J."/>
            <person name="Liao Q."/>
            <person name="Li Y."/>
            <person name="Zhou Q."/>
            <person name="Bi G."/>
            <person name="Li C."/>
            <person name="Du R."/>
            <person name="Wang X."/>
            <person name="Sun T."/>
            <person name="Guo L."/>
            <person name="Liang H."/>
            <person name="Lu P."/>
            <person name="Wu Y."/>
            <person name="Zhang Z."/>
            <person name="Ro D.K."/>
            <person name="Shang Y."/>
            <person name="Huang S."/>
            <person name="Yan J."/>
        </authorList>
    </citation>
    <scope>NUCLEOTIDE SEQUENCE [LARGE SCALE GENOMIC DNA]</scope>
    <source>
        <strain evidence="2">Ta-2019</strain>
    </source>
</reference>
<dbReference type="OMA" id="GTNLAHH"/>
<dbReference type="AlphaFoldDB" id="A0AA38GUZ3"/>
<gene>
    <name evidence="2" type="ORF">KI387_001704</name>
</gene>
<comment type="caution">
    <text evidence="2">The sequence shown here is derived from an EMBL/GenBank/DDBJ whole genome shotgun (WGS) entry which is preliminary data.</text>
</comment>
<dbReference type="Pfam" id="PF07859">
    <property type="entry name" value="Abhydrolase_3"/>
    <property type="match status" value="1"/>
</dbReference>
<dbReference type="PANTHER" id="PTHR23024:SF635">
    <property type="entry name" value="OS07G0162700 PROTEIN"/>
    <property type="match status" value="1"/>
</dbReference>
<dbReference type="PANTHER" id="PTHR23024">
    <property type="entry name" value="ARYLACETAMIDE DEACETYLASE"/>
    <property type="match status" value="1"/>
</dbReference>
<name>A0AA38GUZ3_TAXCH</name>
<dbReference type="SUPFAM" id="SSF53474">
    <property type="entry name" value="alpha/beta-Hydrolases"/>
    <property type="match status" value="1"/>
</dbReference>
<dbReference type="Proteomes" id="UP000824469">
    <property type="component" value="Unassembled WGS sequence"/>
</dbReference>
<proteinExistence type="predicted"/>
<sequence>MCDKEEPCVVEDVADFIKLYSDGSVVRGAEPPLLSPADEYNFVPFKDIVFDPKLGLWARVYLLPETKTRVPVLLFFHGGGFCVLTAASPIYHYMCQKWAATLGVIIVSVNYRLSPEHRLPAAYHDAIAALHWIDSMKTELGGGGGEAKTGAVEVDPWFHSHADFRNVFVAGESAGGNIAHHLGIISAAKVEIKLKGVILMYPFFGGEERNPSEISHALPYFNVDMTDTMWRLALPLGSNKDHPFCNPLVETSAGSLVLPPMLFLIGGRDILKDKQLQYCEFLKGCGKQIQVRVFEEEGHGFAVMKMEEALRCISDFIKMEIQ</sequence>
<dbReference type="InterPro" id="IPR050466">
    <property type="entry name" value="Carboxylest/Gibb_receptor"/>
</dbReference>
<dbReference type="Gene3D" id="3.40.50.1820">
    <property type="entry name" value="alpha/beta hydrolase"/>
    <property type="match status" value="1"/>
</dbReference>
<organism evidence="2 3">
    <name type="scientific">Taxus chinensis</name>
    <name type="common">Chinese yew</name>
    <name type="synonym">Taxus wallichiana var. chinensis</name>
    <dbReference type="NCBI Taxonomy" id="29808"/>
    <lineage>
        <taxon>Eukaryota</taxon>
        <taxon>Viridiplantae</taxon>
        <taxon>Streptophyta</taxon>
        <taxon>Embryophyta</taxon>
        <taxon>Tracheophyta</taxon>
        <taxon>Spermatophyta</taxon>
        <taxon>Pinopsida</taxon>
        <taxon>Pinidae</taxon>
        <taxon>Conifers II</taxon>
        <taxon>Cupressales</taxon>
        <taxon>Taxaceae</taxon>
        <taxon>Taxus</taxon>
    </lineage>
</organism>